<evidence type="ECO:0000313" key="1">
    <source>
        <dbReference type="EMBL" id="KAJ9092945.1"/>
    </source>
</evidence>
<proteinExistence type="predicted"/>
<protein>
    <submittedName>
        <fullName evidence="1">Uncharacterized protein</fullName>
    </submittedName>
</protein>
<organism evidence="1 2">
    <name type="scientific">Naganishia cerealis</name>
    <dbReference type="NCBI Taxonomy" id="610337"/>
    <lineage>
        <taxon>Eukaryota</taxon>
        <taxon>Fungi</taxon>
        <taxon>Dikarya</taxon>
        <taxon>Basidiomycota</taxon>
        <taxon>Agaricomycotina</taxon>
        <taxon>Tremellomycetes</taxon>
        <taxon>Filobasidiales</taxon>
        <taxon>Filobasidiaceae</taxon>
        <taxon>Naganishia</taxon>
    </lineage>
</organism>
<name>A0ACC2V1E1_9TREE</name>
<keyword evidence="2" id="KW-1185">Reference proteome</keyword>
<dbReference type="EMBL" id="JASBWR010000129">
    <property type="protein sequence ID" value="KAJ9092945.1"/>
    <property type="molecule type" value="Genomic_DNA"/>
</dbReference>
<comment type="caution">
    <text evidence="1">The sequence shown here is derived from an EMBL/GenBank/DDBJ whole genome shotgun (WGS) entry which is preliminary data.</text>
</comment>
<sequence>MAHRRFILISPAISPDADLPAAYTMSLDNLRSTIAHGTASSKLAVLHHNKAQLDEALQSLQAAQAVSDPWARLRSKAEIIKNLQIPQATAAGRAASDTLAFISVQERYTPHRSLKQFDEWNERLNLELECLERRVGYAVVYADMVDEWLRKDSSSSQDRQPTDFIPSSLDASPSTQSDTLPPLPVQPFDPRTYLVSQNVPPILLETIGSLAKRATTFGNGQLKATIHPNKIRSAMLTLSRDARSYPADLRKQLVEESSKRMVLEELGGALTQMWTAIGSWQWPAAGIKQVVQTHLNGKERAFLDIDIITAIFLQVVGDTWSEFFANELKVLREHEAWPFKAELQGAMDKEEETDVRRQLELISLVDESGHVPHSRHTETGYLEARRQELKANSGRIISHQGEGYNDTTHSYDPHETLPSSEPSNAWSSLLDAISPAKAYSDVFRLITTDIALARLVAPEEEGNLVVLHGDLQDFGKSVSHDVLRAVLEYFGMPPPWVRWFTTFLRVPILQDDGTIHITDRGTPFGQSPSMLADELLLVLLDLAMACTTGITAHRNHDDFWIWNVDTSAVAKAWEQMQDFAAQTGLGWNKSKTSCTIVRCRRPGSSTNSSTAERGGLPDRLLRIGVLELVESGKWRVDSALVAQQAEAALAVIQSDEPRSFLGMMGVINKHQAYLLRNCGLPTYVNGPEYLEIVRSIMEQFEGIVAAGRNIGEWAEDQFHYAFPQHAEFQMSEALIVWPLKLGGAGLHSLRNPRSGIRTRPRSRQSRTRAIRQRVYPQLDSISRRSDSALGRWIRTKHDLPPLVPYETFAKWCILHGSSNQASTEANSSHVSLTPSHVALKGLQLYGNSLERQFGPLMQGQVVVQELVPNYAIQDIESKVKQLFA</sequence>
<accession>A0ACC2V1E1</accession>
<gene>
    <name evidence="1" type="ORF">QFC19_008543</name>
</gene>
<reference evidence="1" key="1">
    <citation type="submission" date="2023-04" db="EMBL/GenBank/DDBJ databases">
        <title>Draft Genome sequencing of Naganishia species isolated from polar environments using Oxford Nanopore Technology.</title>
        <authorList>
            <person name="Leo P."/>
            <person name="Venkateswaran K."/>
        </authorList>
    </citation>
    <scope>NUCLEOTIDE SEQUENCE</scope>
    <source>
        <strain evidence="1">MNA-CCFEE 5261</strain>
    </source>
</reference>
<dbReference type="Proteomes" id="UP001241377">
    <property type="component" value="Unassembled WGS sequence"/>
</dbReference>
<evidence type="ECO:0000313" key="2">
    <source>
        <dbReference type="Proteomes" id="UP001241377"/>
    </source>
</evidence>